<evidence type="ECO:0000259" key="1">
    <source>
        <dbReference type="Pfam" id="PF02627"/>
    </source>
</evidence>
<dbReference type="Gene3D" id="1.20.1290.10">
    <property type="entry name" value="AhpD-like"/>
    <property type="match status" value="1"/>
</dbReference>
<dbReference type="InterPro" id="IPR003779">
    <property type="entry name" value="CMD-like"/>
</dbReference>
<dbReference type="Proteomes" id="UP000677913">
    <property type="component" value="Unassembled WGS sequence"/>
</dbReference>
<dbReference type="EMBL" id="JAGSXH010000134">
    <property type="protein sequence ID" value="MBS2966271.1"/>
    <property type="molecule type" value="Genomic_DNA"/>
</dbReference>
<dbReference type="PANTHER" id="PTHR34846">
    <property type="entry name" value="4-CARBOXYMUCONOLACTONE DECARBOXYLASE FAMILY PROTEIN (AFU_ORTHOLOGUE AFUA_6G11590)"/>
    <property type="match status" value="1"/>
</dbReference>
<name>A0A8J7WPH1_9ACTN</name>
<dbReference type="AlphaFoldDB" id="A0A8J7WPH1"/>
<keyword evidence="3" id="KW-1185">Reference proteome</keyword>
<reference evidence="2" key="1">
    <citation type="submission" date="2021-04" db="EMBL/GenBank/DDBJ databases">
        <title>Genome based classification of Actinospica acidithermotolerans sp. nov., an actinobacterium isolated from an Indonesian hot spring.</title>
        <authorList>
            <person name="Kusuma A.B."/>
            <person name="Putra K.E."/>
            <person name="Nafisah S."/>
            <person name="Loh J."/>
            <person name="Nouioui I."/>
            <person name="Goodfellow M."/>
        </authorList>
    </citation>
    <scope>NUCLEOTIDE SEQUENCE</scope>
    <source>
        <strain evidence="2">DSM 45618</strain>
    </source>
</reference>
<dbReference type="InterPro" id="IPR029032">
    <property type="entry name" value="AhpD-like"/>
</dbReference>
<evidence type="ECO:0000313" key="3">
    <source>
        <dbReference type="Proteomes" id="UP000677913"/>
    </source>
</evidence>
<comment type="caution">
    <text evidence="2">The sequence shown here is derived from an EMBL/GenBank/DDBJ whole genome shotgun (WGS) entry which is preliminary data.</text>
</comment>
<dbReference type="RefSeq" id="WP_211471184.1">
    <property type="nucleotide sequence ID" value="NZ_JAGSXH010000134.1"/>
</dbReference>
<evidence type="ECO:0000313" key="2">
    <source>
        <dbReference type="EMBL" id="MBS2966271.1"/>
    </source>
</evidence>
<gene>
    <name evidence="2" type="ORF">KGA66_24715</name>
</gene>
<dbReference type="InterPro" id="IPR004675">
    <property type="entry name" value="AhpD_core"/>
</dbReference>
<organism evidence="2 3">
    <name type="scientific">Actinocrinis puniceicyclus</name>
    <dbReference type="NCBI Taxonomy" id="977794"/>
    <lineage>
        <taxon>Bacteria</taxon>
        <taxon>Bacillati</taxon>
        <taxon>Actinomycetota</taxon>
        <taxon>Actinomycetes</taxon>
        <taxon>Catenulisporales</taxon>
        <taxon>Actinospicaceae</taxon>
        <taxon>Actinocrinis</taxon>
    </lineage>
</organism>
<dbReference type="SUPFAM" id="SSF69118">
    <property type="entry name" value="AhpD-like"/>
    <property type="match status" value="1"/>
</dbReference>
<dbReference type="NCBIfam" id="TIGR00778">
    <property type="entry name" value="ahpD_dom"/>
    <property type="match status" value="1"/>
</dbReference>
<dbReference type="PANTHER" id="PTHR34846:SF10">
    <property type="entry name" value="CYTOPLASMIC PROTEIN"/>
    <property type="match status" value="1"/>
</dbReference>
<dbReference type="GO" id="GO:0051920">
    <property type="term" value="F:peroxiredoxin activity"/>
    <property type="evidence" value="ECO:0007669"/>
    <property type="project" value="InterPro"/>
</dbReference>
<sequence>MRVGYWTTFPAGVHTLAELERAPHAATVEPGLLELVRIRASQINGCAYCLAIHNRDPRARGEHQTRPDTVAAWREAPYHTEREQAAPAWCEALTELPRTGTPDAVFAEFEAQFSPQEIAALTFAVVAINSWNRLAVGLRANVLSLNGLDLPERADAQPASGGA</sequence>
<dbReference type="Pfam" id="PF02627">
    <property type="entry name" value="CMD"/>
    <property type="match status" value="1"/>
</dbReference>
<accession>A0A8J7WPH1</accession>
<proteinExistence type="predicted"/>
<protein>
    <submittedName>
        <fullName evidence="2">Carboxymuconolactone decarboxylase family protein</fullName>
    </submittedName>
</protein>
<feature type="domain" description="Carboxymuconolactone decarboxylase-like" evidence="1">
    <location>
        <begin position="27"/>
        <end position="90"/>
    </location>
</feature>